<dbReference type="PROSITE" id="PS50827">
    <property type="entry name" value="DDT"/>
    <property type="match status" value="1"/>
</dbReference>
<evidence type="ECO:0000256" key="2">
    <source>
        <dbReference type="ARBA" id="ARBA00022723"/>
    </source>
</evidence>
<feature type="domain" description="PHD-type" evidence="8">
    <location>
        <begin position="414"/>
        <end position="461"/>
    </location>
</feature>
<dbReference type="InterPro" id="IPR018501">
    <property type="entry name" value="DDT_dom"/>
</dbReference>
<evidence type="ECO:0000259" key="8">
    <source>
        <dbReference type="PROSITE" id="PS50016"/>
    </source>
</evidence>
<name>A0ABD3BRK4_9LAMI</name>
<evidence type="ECO:0000313" key="10">
    <source>
        <dbReference type="EMBL" id="KAL3620158.1"/>
    </source>
</evidence>
<feature type="region of interest" description="Disordered" evidence="7">
    <location>
        <begin position="908"/>
        <end position="941"/>
    </location>
</feature>
<dbReference type="Pfam" id="PF00628">
    <property type="entry name" value="PHD"/>
    <property type="match status" value="1"/>
</dbReference>
<dbReference type="InterPro" id="IPR013083">
    <property type="entry name" value="Znf_RING/FYVE/PHD"/>
</dbReference>
<feature type="region of interest" description="Disordered" evidence="7">
    <location>
        <begin position="351"/>
        <end position="375"/>
    </location>
</feature>
<evidence type="ECO:0000256" key="6">
    <source>
        <dbReference type="PROSITE-ProRule" id="PRU00146"/>
    </source>
</evidence>
<dbReference type="Pfam" id="PF21743">
    <property type="entry name" value="PTM_DIR17_Tudor"/>
    <property type="match status" value="1"/>
</dbReference>
<dbReference type="GO" id="GO:0008270">
    <property type="term" value="F:zinc ion binding"/>
    <property type="evidence" value="ECO:0007669"/>
    <property type="project" value="UniProtKB-KW"/>
</dbReference>
<feature type="region of interest" description="Disordered" evidence="7">
    <location>
        <begin position="1"/>
        <end position="29"/>
    </location>
</feature>
<evidence type="ECO:0000256" key="3">
    <source>
        <dbReference type="ARBA" id="ARBA00022771"/>
    </source>
</evidence>
<dbReference type="Pfam" id="PF15612">
    <property type="entry name" value="WHIM1"/>
    <property type="match status" value="1"/>
</dbReference>
<dbReference type="InterPro" id="IPR056618">
    <property type="entry name" value="Chromo_PTM"/>
</dbReference>
<dbReference type="GO" id="GO:0005634">
    <property type="term" value="C:nucleus"/>
    <property type="evidence" value="ECO:0007669"/>
    <property type="project" value="UniProtKB-SubCell"/>
</dbReference>
<dbReference type="GO" id="GO:0000785">
    <property type="term" value="C:chromatin"/>
    <property type="evidence" value="ECO:0007669"/>
    <property type="project" value="UniProtKB-ARBA"/>
</dbReference>
<evidence type="ECO:0000313" key="11">
    <source>
        <dbReference type="Proteomes" id="UP001632038"/>
    </source>
</evidence>
<gene>
    <name evidence="10" type="ORF">CASFOL_035070</name>
</gene>
<dbReference type="EMBL" id="JAVIJP010000066">
    <property type="protein sequence ID" value="KAL3620158.1"/>
    <property type="molecule type" value="Genomic_DNA"/>
</dbReference>
<dbReference type="SMART" id="SM00249">
    <property type="entry name" value="PHD"/>
    <property type="match status" value="2"/>
</dbReference>
<dbReference type="PANTHER" id="PTHR46508:SF1">
    <property type="entry name" value="PHD FINGER FAMILY PROTEIN"/>
    <property type="match status" value="1"/>
</dbReference>
<dbReference type="InterPro" id="IPR001965">
    <property type="entry name" value="Znf_PHD"/>
</dbReference>
<dbReference type="InterPro" id="IPR047365">
    <property type="entry name" value="Tudor_AtPTM-like"/>
</dbReference>
<dbReference type="PROSITE" id="PS01359">
    <property type="entry name" value="ZF_PHD_1"/>
    <property type="match status" value="1"/>
</dbReference>
<dbReference type="Pfam" id="PF24294">
    <property type="entry name" value="Chromo_PTM"/>
    <property type="match status" value="1"/>
</dbReference>
<organism evidence="10 11">
    <name type="scientific">Castilleja foliolosa</name>
    <dbReference type="NCBI Taxonomy" id="1961234"/>
    <lineage>
        <taxon>Eukaryota</taxon>
        <taxon>Viridiplantae</taxon>
        <taxon>Streptophyta</taxon>
        <taxon>Embryophyta</taxon>
        <taxon>Tracheophyta</taxon>
        <taxon>Spermatophyta</taxon>
        <taxon>Magnoliopsida</taxon>
        <taxon>eudicotyledons</taxon>
        <taxon>Gunneridae</taxon>
        <taxon>Pentapetalae</taxon>
        <taxon>asterids</taxon>
        <taxon>lamiids</taxon>
        <taxon>Lamiales</taxon>
        <taxon>Orobanchaceae</taxon>
        <taxon>Pedicularideae</taxon>
        <taxon>Castillejinae</taxon>
        <taxon>Castilleja</taxon>
    </lineage>
</organism>
<dbReference type="InterPro" id="IPR019786">
    <property type="entry name" value="Zinc_finger_PHD-type_CS"/>
</dbReference>
<reference evidence="11" key="1">
    <citation type="journal article" date="2024" name="IScience">
        <title>Strigolactones Initiate the Formation of Haustorium-like Structures in Castilleja.</title>
        <authorList>
            <person name="Buerger M."/>
            <person name="Peterson D."/>
            <person name="Chory J."/>
        </authorList>
    </citation>
    <scope>NUCLEOTIDE SEQUENCE [LARGE SCALE GENOMIC DNA]</scope>
</reference>
<keyword evidence="2" id="KW-0479">Metal-binding</keyword>
<dbReference type="InterPro" id="IPR011011">
    <property type="entry name" value="Znf_FYVE_PHD"/>
</dbReference>
<comment type="caution">
    <text evidence="10">The sequence shown here is derived from an EMBL/GenBank/DDBJ whole genome shotgun (WGS) entry which is preliminary data.</text>
</comment>
<sequence length="1635" mass="181809">MEPEVVGLKSRRGRKRKRQDEDNVSNGVSNGVKTRSLRLVNRYVQKEFQGSGVFLGRITHYNSGLYRVNYEDGDFEDFDGSEVMALLVDDSDLTGKWLESKKKLDKFLLSKDVKAKVLKVDNKQEPVNNNPVDSCVDEVVKGDYDGNSDVVPDCSSDSCDDTKEGDAELDVYVPLVPPPELPPSSGHIGVPEECVSHLLSVYSFLRSFSVPLFIYPFELDDFVGALNCSAVNTLLDSVHVALLRALKRHLERLSSDGSELASKCLRCLDWSLLDNLTWPIYLVHYLTLMGNKNGKDWKGFYIHTLERDYYSLSAGKKLAVMQILCEGVLDSEELRLELDSREESEVGIDMDTDTTVKSTSKPRRTHPGYSKTSSSKDVKAMHGVAEIKSALGTTSMESGVGGPAGSSIDDDGNGDECRLCGMDGLLVCCDGCPSSYHLRCLGLSKMFMPDGSWYCPDCKINATEPKVLRGTSLRGGEVLGVDPYEQVFVASCDHLLVLKAPINSESCLRYYNRHDIPGVLHALYLKQDHAIVYSEIYRGIMQYWEIPQSILPCNEMPKVGVHSTNTEGIGDCTQLVKLLDKVPDMSDSCHTNCDQKPVLNENSLNLVAESVSHMDSSRPHSDFIMASPKAEPEPASFSSLTGEPADPCQLGQQSISSVTKKIPYVSRNIKIKYSSPLNDSSLEPKASIPYQEFNKADRNGSRPDCCIYKGSSFKQTGYINYYVHGDFAASAAANLAVLCPEENQVVSCTLVKHRKALSASVALQVKAFSSGGTRFFWPNTEKKIVEVPRERCGWCFSCKANVASKRGCLLNAAASNATRGSMKVPAGLCPVKNGDGRLHGIATYILFMEESLSGLLSGPFLNDTFRKQWRKQVWQAASCSAIKIRLLELEENIRTIALSGDWPKIVEGSSTQSSTSQIAASVAGSTQKRKPGRRGKKPSAPVEVEVEDYVDKPSDFTWWQGDRLSKLMFRRGILPFSIIRKSARQGGSKEIMGIHYVEGNDTPKSSKQLAWRSAVEMSRNTAHLALQVRYLDFHVRWGDLVRPEQSNSEGKGPEAEAHAFRNAFICDKKIVGHGIRYSVAFGSQKHLPSRIMKNIAEVEQTLGDGTERYWFSETYIPLYLIKEYEQKVEQNLPVGVLSKLRRGHSGRSIFSDLFWKQNNPASSCCACHRDLFYRNVVKCSECQVEVEKRFCHEHCATSLPVNMSNELFITCKQCKAQATSQIQSSNGSPTSPLPLEVRDFSNPPTTTKRGKTVGHQGSSTALRERSSELKSTNRSAVAKKHNKKMHWGLTWSKNNCEGGPGTDFRSKNILLRGSPNGSSIKPECRLCSKPYNADLMYILCEACGHWFHAEAVQLDESKISLLLGFKCSKCRRSKSPRCPYMDPDKKKALEERDRRLAAKHGVSEAGTEPGIFPEPGQAYPASVTTSQVVTHEKLRMDHGENHNNTMLSGPGPKKLPVRRHVNQDKDVSTGKLPVMRHNKRDTDLNCNNTAANDSFGVDPWDANDGFTPQAQWVDSGDNFDNGAVMLDFDSLICDDVEFEPQTYFSFNELLAPDDGNENGNENGVDQLSYDQEEPIISVEMDDFQIVSCRICSNSDPCPDCCCLNCSMWIHKHCSPWIESSSWDDGWMCGDCREWR</sequence>
<keyword evidence="5" id="KW-0539">Nucleus</keyword>
<dbReference type="InterPro" id="IPR028942">
    <property type="entry name" value="WHIM1_dom"/>
</dbReference>
<dbReference type="SUPFAM" id="SSF57903">
    <property type="entry name" value="FYVE/PHD zinc finger"/>
    <property type="match status" value="2"/>
</dbReference>
<evidence type="ECO:0000256" key="5">
    <source>
        <dbReference type="ARBA" id="ARBA00023242"/>
    </source>
</evidence>
<dbReference type="Proteomes" id="UP001632038">
    <property type="component" value="Unassembled WGS sequence"/>
</dbReference>
<evidence type="ECO:0000259" key="9">
    <source>
        <dbReference type="PROSITE" id="PS50827"/>
    </source>
</evidence>
<feature type="region of interest" description="Disordered" evidence="7">
    <location>
        <begin position="1222"/>
        <end position="1277"/>
    </location>
</feature>
<dbReference type="Gene3D" id="3.30.40.10">
    <property type="entry name" value="Zinc/RING finger domain, C3HC4 (zinc finger)"/>
    <property type="match status" value="2"/>
</dbReference>
<dbReference type="PANTHER" id="PTHR46508">
    <property type="entry name" value="PHD FINGER FAMILY PROTEIN"/>
    <property type="match status" value="1"/>
</dbReference>
<feature type="compositionally biased region" description="Low complexity" evidence="7">
    <location>
        <begin position="909"/>
        <end position="921"/>
    </location>
</feature>
<dbReference type="Pfam" id="PF02791">
    <property type="entry name" value="DDT"/>
    <property type="match status" value="1"/>
</dbReference>
<evidence type="ECO:0000256" key="7">
    <source>
        <dbReference type="SAM" id="MobiDB-lite"/>
    </source>
</evidence>
<keyword evidence="3 6" id="KW-0863">Zinc-finger</keyword>
<keyword evidence="11" id="KW-1185">Reference proteome</keyword>
<comment type="subcellular location">
    <subcellularLocation>
        <location evidence="1">Nucleus</location>
    </subcellularLocation>
</comment>
<evidence type="ECO:0000256" key="4">
    <source>
        <dbReference type="ARBA" id="ARBA00022833"/>
    </source>
</evidence>
<feature type="compositionally biased region" description="Basic residues" evidence="7">
    <location>
        <begin position="927"/>
        <end position="937"/>
    </location>
</feature>
<accession>A0ABD3BRK4</accession>
<dbReference type="SMART" id="SM00571">
    <property type="entry name" value="DDT"/>
    <property type="match status" value="1"/>
</dbReference>
<keyword evidence="4" id="KW-0862">Zinc</keyword>
<evidence type="ECO:0000256" key="1">
    <source>
        <dbReference type="ARBA" id="ARBA00004123"/>
    </source>
</evidence>
<feature type="domain" description="DDT" evidence="9">
    <location>
        <begin position="192"/>
        <end position="252"/>
    </location>
</feature>
<dbReference type="PROSITE" id="PS50016">
    <property type="entry name" value="ZF_PHD_2"/>
    <property type="match status" value="1"/>
</dbReference>
<proteinExistence type="predicted"/>
<dbReference type="InterPro" id="IPR019787">
    <property type="entry name" value="Znf_PHD-finger"/>
</dbReference>
<protein>
    <submittedName>
        <fullName evidence="10">Uncharacterized protein</fullName>
    </submittedName>
</protein>